<evidence type="ECO:0000256" key="1">
    <source>
        <dbReference type="SAM" id="Coils"/>
    </source>
</evidence>
<reference evidence="3" key="1">
    <citation type="journal article" date="2020" name="Nat. Commun.">
        <title>Genome sequence of the cluster root forming white lupin.</title>
        <authorList>
            <person name="Hufnagel B."/>
            <person name="Marques A."/>
            <person name="Soriano A."/>
            <person name="Marques L."/>
            <person name="Divol F."/>
            <person name="Doumas P."/>
            <person name="Sallet E."/>
            <person name="Mancinotti D."/>
            <person name="Carrere S."/>
            <person name="Marande W."/>
            <person name="Arribat S."/>
            <person name="Keller J."/>
            <person name="Huneau C."/>
            <person name="Blein T."/>
            <person name="Aime D."/>
            <person name="Laguerre M."/>
            <person name="Taylor J."/>
            <person name="Schubert V."/>
            <person name="Nelson M."/>
            <person name="Geu-Flores F."/>
            <person name="Crespi M."/>
            <person name="Gallardo-Guerrero K."/>
            <person name="Delaux P.-M."/>
            <person name="Salse J."/>
            <person name="Berges H."/>
            <person name="Guyot R."/>
            <person name="Gouzy J."/>
            <person name="Peret B."/>
        </authorList>
    </citation>
    <scope>NUCLEOTIDE SEQUENCE [LARGE SCALE GENOMIC DNA]</scope>
    <source>
        <strain evidence="3">cv. Amiga</strain>
    </source>
</reference>
<dbReference type="InterPro" id="IPR049932">
    <property type="entry name" value="NEAP1-4"/>
</dbReference>
<dbReference type="AlphaFoldDB" id="A0A6A4QQF2"/>
<organism evidence="2 3">
    <name type="scientific">Lupinus albus</name>
    <name type="common">White lupine</name>
    <name type="synonym">Lupinus termis</name>
    <dbReference type="NCBI Taxonomy" id="3870"/>
    <lineage>
        <taxon>Eukaryota</taxon>
        <taxon>Viridiplantae</taxon>
        <taxon>Streptophyta</taxon>
        <taxon>Embryophyta</taxon>
        <taxon>Tracheophyta</taxon>
        <taxon>Spermatophyta</taxon>
        <taxon>Magnoliopsida</taxon>
        <taxon>eudicotyledons</taxon>
        <taxon>Gunneridae</taxon>
        <taxon>Pentapetalae</taxon>
        <taxon>rosids</taxon>
        <taxon>fabids</taxon>
        <taxon>Fabales</taxon>
        <taxon>Fabaceae</taxon>
        <taxon>Papilionoideae</taxon>
        <taxon>50 kb inversion clade</taxon>
        <taxon>genistoids sensu lato</taxon>
        <taxon>core genistoids</taxon>
        <taxon>Genisteae</taxon>
        <taxon>Lupinus</taxon>
    </lineage>
</organism>
<accession>A0A6A4QQF2</accession>
<name>A0A6A4QQF2_LUPAL</name>
<dbReference type="OrthoDB" id="10351144at2759"/>
<keyword evidence="1" id="KW-0175">Coiled coil</keyword>
<comment type="caution">
    <text evidence="2">The sequence shown here is derived from an EMBL/GenBank/DDBJ whole genome shotgun (WGS) entry which is preliminary data.</text>
</comment>
<dbReference type="PANTHER" id="PTHR48145">
    <property type="entry name" value="NUCLEAR ENVELOPE-ASSOCIATED PROTEIN 1"/>
    <property type="match status" value="1"/>
</dbReference>
<evidence type="ECO:0000313" key="3">
    <source>
        <dbReference type="Proteomes" id="UP000447434"/>
    </source>
</evidence>
<evidence type="ECO:0000313" key="2">
    <source>
        <dbReference type="EMBL" id="KAE9615919.1"/>
    </source>
</evidence>
<keyword evidence="3" id="KW-1185">Reference proteome</keyword>
<protein>
    <submittedName>
        <fullName evidence="2">Uncharacterized protein</fullName>
    </submittedName>
</protein>
<proteinExistence type="predicted"/>
<sequence>MPILENLSSPLSSIVAVRDVDPLLKDLFERKLSFRRKIASLASEIKVVRQRLALQDQSYTKQTLTRQEAELKSKSMEVEIGILQRKLEETNEQIQDSHFSAMKYLKELDHIRTQLSATRASADASAASAQSSQLQYFELLEELNEKNKLLIEHEDYVLRLVEQLENLRKDLLARESSQMELKDGVLRIEHDIMEVLAKAGENKYYALRKVLDEVSPKNFGRMDKFLVVKDVEIAKLKDDIEIMSAHWKLKTKRLESQLEKQQHTNQELKRVLKLEFCLQEAHSQTRKLQRMGEQQDKAIKELRDQLAATQQSGVVNSEKQISFWETYGIKIMVSVSIVMLVVFSKP</sequence>
<dbReference type="EMBL" id="WOCE01000004">
    <property type="protein sequence ID" value="KAE9615919.1"/>
    <property type="molecule type" value="Genomic_DNA"/>
</dbReference>
<dbReference type="PANTHER" id="PTHR48145:SF5">
    <property type="entry name" value="NUCLEAR ENVELOPE-ASSOCIATED PROTEIN 2"/>
    <property type="match status" value="1"/>
</dbReference>
<feature type="coiled-coil region" evidence="1">
    <location>
        <begin position="66"/>
        <end position="93"/>
    </location>
</feature>
<gene>
    <name evidence="2" type="ORF">Lalb_Chr04g0260311</name>
</gene>
<dbReference type="Proteomes" id="UP000447434">
    <property type="component" value="Chromosome 4"/>
</dbReference>